<feature type="signal peptide" evidence="1">
    <location>
        <begin position="1"/>
        <end position="18"/>
    </location>
</feature>
<proteinExistence type="predicted"/>
<evidence type="ECO:0000313" key="3">
    <source>
        <dbReference type="Proteomes" id="UP000198287"/>
    </source>
</evidence>
<protein>
    <submittedName>
        <fullName evidence="2">Uncharacterized protein</fullName>
    </submittedName>
</protein>
<organism evidence="2 3">
    <name type="scientific">Folsomia candida</name>
    <name type="common">Springtail</name>
    <dbReference type="NCBI Taxonomy" id="158441"/>
    <lineage>
        <taxon>Eukaryota</taxon>
        <taxon>Metazoa</taxon>
        <taxon>Ecdysozoa</taxon>
        <taxon>Arthropoda</taxon>
        <taxon>Hexapoda</taxon>
        <taxon>Collembola</taxon>
        <taxon>Entomobryomorpha</taxon>
        <taxon>Isotomoidea</taxon>
        <taxon>Isotomidae</taxon>
        <taxon>Proisotominae</taxon>
        <taxon>Folsomia</taxon>
    </lineage>
</organism>
<sequence>MKLGTLILVGIWVSFVTPQQIPPNLDCDTYFGDTPTLFTAQMTKVVNTNYYKITLTNKGTREDLTLYQDLDTLSALMTIQDKPSKGTSSLACDDEMFPWLTPFTVGGKDCSFHENLWPPINSQAVKITIYQHMYSKFSQEETLTSQLGASFQLNPDNALTPVLLGIKNGVGQFDHVLNTVPVWKSVKTLIEEVERKLVQLGGPNGPAILSVADGTLELPGNSGRTPVFLSGEFDEVVQTSYDRIGVPNRIWKIAQSSETHRCGVSIAISNCYGEICSNDDDIVGCTVENCVTYFGSPFSQISKHCCGNLTIAEEMIARIDPSFVLFDGECEPEEVSTTTEGREEFE</sequence>
<dbReference type="AlphaFoldDB" id="A0A226D1F6"/>
<gene>
    <name evidence="2" type="ORF">Fcan01_26687</name>
</gene>
<evidence type="ECO:0000256" key="1">
    <source>
        <dbReference type="SAM" id="SignalP"/>
    </source>
</evidence>
<comment type="caution">
    <text evidence="2">The sequence shown here is derived from an EMBL/GenBank/DDBJ whole genome shotgun (WGS) entry which is preliminary data.</text>
</comment>
<dbReference type="Proteomes" id="UP000198287">
    <property type="component" value="Unassembled WGS sequence"/>
</dbReference>
<reference evidence="2 3" key="1">
    <citation type="submission" date="2015-12" db="EMBL/GenBank/DDBJ databases">
        <title>The genome of Folsomia candida.</title>
        <authorList>
            <person name="Faddeeva A."/>
            <person name="Derks M.F."/>
            <person name="Anvar Y."/>
            <person name="Smit S."/>
            <person name="Van Straalen N."/>
            <person name="Roelofs D."/>
        </authorList>
    </citation>
    <scope>NUCLEOTIDE SEQUENCE [LARGE SCALE GENOMIC DNA]</scope>
    <source>
        <strain evidence="2 3">VU population</strain>
        <tissue evidence="2">Whole body</tissue>
    </source>
</reference>
<evidence type="ECO:0000313" key="2">
    <source>
        <dbReference type="EMBL" id="OXA38537.1"/>
    </source>
</evidence>
<dbReference type="EMBL" id="LNIX01000045">
    <property type="protein sequence ID" value="OXA38537.1"/>
    <property type="molecule type" value="Genomic_DNA"/>
</dbReference>
<keyword evidence="3" id="KW-1185">Reference proteome</keyword>
<accession>A0A226D1F6</accession>
<keyword evidence="1" id="KW-0732">Signal</keyword>
<feature type="chain" id="PRO_5012013858" evidence="1">
    <location>
        <begin position="19"/>
        <end position="346"/>
    </location>
</feature>
<name>A0A226D1F6_FOLCA</name>